<dbReference type="EMBL" id="JBELOE010000152">
    <property type="protein sequence ID" value="MER2491877.1"/>
    <property type="molecule type" value="Genomic_DNA"/>
</dbReference>
<keyword evidence="5" id="KW-1185">Reference proteome</keyword>
<dbReference type="EC" id="2.4.-.-" evidence="4"/>
<feature type="transmembrane region" description="Helical" evidence="2">
    <location>
        <begin position="197"/>
        <end position="215"/>
    </location>
</feature>
<keyword evidence="2" id="KW-0812">Transmembrane</keyword>
<evidence type="ECO:0000259" key="3">
    <source>
        <dbReference type="Pfam" id="PF00535"/>
    </source>
</evidence>
<dbReference type="InterPro" id="IPR029044">
    <property type="entry name" value="Nucleotide-diphossugar_trans"/>
</dbReference>
<dbReference type="Gene3D" id="3.90.550.10">
    <property type="entry name" value="Spore Coat Polysaccharide Biosynthesis Protein SpsA, Chain A"/>
    <property type="match status" value="1"/>
</dbReference>
<dbReference type="PANTHER" id="PTHR43630:SF2">
    <property type="entry name" value="GLYCOSYLTRANSFERASE"/>
    <property type="match status" value="1"/>
</dbReference>
<dbReference type="RefSeq" id="WP_143871150.1">
    <property type="nucleotide sequence ID" value="NZ_CP041660.1"/>
</dbReference>
<comment type="similarity">
    <text evidence="1">Belongs to the glycosyltransferase 2 family. WaaE/KdtX subfamily.</text>
</comment>
<reference evidence="4 5" key="1">
    <citation type="submission" date="2024-06" db="EMBL/GenBank/DDBJ databases">
        <authorList>
            <person name="Chen R.Y."/>
        </authorList>
    </citation>
    <scope>NUCLEOTIDE SEQUENCE [LARGE SCALE GENOMIC DNA]</scope>
    <source>
        <strain evidence="4 5">D2</strain>
    </source>
</reference>
<evidence type="ECO:0000256" key="1">
    <source>
        <dbReference type="ARBA" id="ARBA00038494"/>
    </source>
</evidence>
<feature type="domain" description="Glycosyltransferase 2-like" evidence="3">
    <location>
        <begin position="7"/>
        <end position="126"/>
    </location>
</feature>
<keyword evidence="4" id="KW-0808">Transferase</keyword>
<protein>
    <submittedName>
        <fullName evidence="4">Glycosyltransferase family 2 protein</fullName>
        <ecNumber evidence="4">2.4.-.-</ecNumber>
    </submittedName>
</protein>
<dbReference type="PANTHER" id="PTHR43630">
    <property type="entry name" value="POLY-BETA-1,6-N-ACETYL-D-GLUCOSAMINE SYNTHASE"/>
    <property type="match status" value="1"/>
</dbReference>
<sequence>MHKSRLSVFFVTLNEAATIQQAIEAVSEFDEIIVVDSGSTDGTVEIAEKAGARVIHQQWLGFAKQKSFAMNLCKNEWVFNLDGDEIVTPDVITEIKALIEADSCDGIRVNFEDVFMGRPMHPQSHKRSIVRVFKKSKARYPTDRLVHENVILEGKVSRIKSNILHYGYQSAADFMAKQNTYSTLGARQKKIKGKKHSLLKLLLIFPIAFIKAYFLHKMFLSGWRGFIHAMIEAMYSFLKEAKLYEQYKTTDKA</sequence>
<accession>A0ABV1RGJ3</accession>
<evidence type="ECO:0000313" key="4">
    <source>
        <dbReference type="EMBL" id="MER2491877.1"/>
    </source>
</evidence>
<keyword evidence="2" id="KW-0472">Membrane</keyword>
<comment type="caution">
    <text evidence="4">The sequence shown here is derived from an EMBL/GenBank/DDBJ whole genome shotgun (WGS) entry which is preliminary data.</text>
</comment>
<keyword evidence="2" id="KW-1133">Transmembrane helix</keyword>
<evidence type="ECO:0000313" key="5">
    <source>
        <dbReference type="Proteomes" id="UP001467690"/>
    </source>
</evidence>
<dbReference type="Proteomes" id="UP001467690">
    <property type="component" value="Unassembled WGS sequence"/>
</dbReference>
<gene>
    <name evidence="4" type="ORF">ABS311_08265</name>
</gene>
<dbReference type="CDD" id="cd02511">
    <property type="entry name" value="Beta4Glucosyltransferase"/>
    <property type="match status" value="1"/>
</dbReference>
<dbReference type="SUPFAM" id="SSF53448">
    <property type="entry name" value="Nucleotide-diphospho-sugar transferases"/>
    <property type="match status" value="1"/>
</dbReference>
<name>A0ABV1RGJ3_9ALTE</name>
<proteinExistence type="inferred from homology"/>
<dbReference type="GO" id="GO:0016757">
    <property type="term" value="F:glycosyltransferase activity"/>
    <property type="evidence" value="ECO:0007669"/>
    <property type="project" value="UniProtKB-KW"/>
</dbReference>
<keyword evidence="4" id="KW-0328">Glycosyltransferase</keyword>
<organism evidence="4 5">
    <name type="scientific">Catenovulum sediminis</name>
    <dbReference type="NCBI Taxonomy" id="1740262"/>
    <lineage>
        <taxon>Bacteria</taxon>
        <taxon>Pseudomonadati</taxon>
        <taxon>Pseudomonadota</taxon>
        <taxon>Gammaproteobacteria</taxon>
        <taxon>Alteromonadales</taxon>
        <taxon>Alteromonadaceae</taxon>
        <taxon>Catenovulum</taxon>
    </lineage>
</organism>
<dbReference type="InterPro" id="IPR001173">
    <property type="entry name" value="Glyco_trans_2-like"/>
</dbReference>
<evidence type="ECO:0000256" key="2">
    <source>
        <dbReference type="SAM" id="Phobius"/>
    </source>
</evidence>
<dbReference type="Pfam" id="PF00535">
    <property type="entry name" value="Glycos_transf_2"/>
    <property type="match status" value="1"/>
</dbReference>